<keyword evidence="5 12" id="KW-0337">GPI-anchor biosynthesis</keyword>
<evidence type="ECO:0000313" key="16">
    <source>
        <dbReference type="Proteomes" id="UP001448207"/>
    </source>
</evidence>
<accession>A0ABR3AXU3</accession>
<feature type="transmembrane region" description="Helical" evidence="12">
    <location>
        <begin position="470"/>
        <end position="488"/>
    </location>
</feature>
<evidence type="ECO:0000313" key="15">
    <source>
        <dbReference type="EMBL" id="KAL0084483.1"/>
    </source>
</evidence>
<dbReference type="Proteomes" id="UP001448207">
    <property type="component" value="Unassembled WGS sequence"/>
</dbReference>
<organism evidence="15 16">
    <name type="scientific">Phycomyces blakesleeanus</name>
    <dbReference type="NCBI Taxonomy" id="4837"/>
    <lineage>
        <taxon>Eukaryota</taxon>
        <taxon>Fungi</taxon>
        <taxon>Fungi incertae sedis</taxon>
        <taxon>Mucoromycota</taxon>
        <taxon>Mucoromycotina</taxon>
        <taxon>Mucoromycetes</taxon>
        <taxon>Mucorales</taxon>
        <taxon>Phycomycetaceae</taxon>
        <taxon>Phycomyces</taxon>
    </lineage>
</organism>
<feature type="transmembrane region" description="Helical" evidence="12">
    <location>
        <begin position="557"/>
        <end position="578"/>
    </location>
</feature>
<comment type="similarity">
    <text evidence="3 12">Belongs to the PIGG/PIGN/PIGO family. PIGG subfamily.</text>
</comment>
<comment type="caution">
    <text evidence="15">The sequence shown here is derived from an EMBL/GenBank/DDBJ whole genome shotgun (WGS) entry which is preliminary data.</text>
</comment>
<gene>
    <name evidence="15" type="ORF">J3Q64DRAFT_1641284</name>
</gene>
<dbReference type="EMBL" id="JBCLYO010000012">
    <property type="protein sequence ID" value="KAL0084483.1"/>
    <property type="molecule type" value="Genomic_DNA"/>
</dbReference>
<keyword evidence="9 12" id="KW-1133">Transmembrane helix</keyword>
<evidence type="ECO:0000256" key="11">
    <source>
        <dbReference type="ARBA" id="ARBA00023180"/>
    </source>
</evidence>
<keyword evidence="10 12" id="KW-0472">Membrane</keyword>
<comment type="function">
    <text evidence="12">Ethanolamine phosphate transferase involved in glycosylphosphatidylinositol-anchor biosynthesis. Transfers ethanolamine phosphate to the GPI second mannose.</text>
</comment>
<sequence>LGEDSGFKFVNSLIESKTAIPFTARATAPTVTLPRIKALTTGTIPSFLDAILNIAESDTSSSLEHQDNWVYQLKHHCNNTIHFFGDDTWIRLFPGLFTKQDGTTSFYVSDTVQVDLNVTRHIQTDMTVPDWNTMILHYLGLDHVGHLGGPKSPLMKPKQEEMDRALEQIYQLVAEQDSERIVKDANAKGTLIVVCGDHGMNEVGNHGGSSLEETSAALVFMSPRFESRPVLKKHSTRELPERPSAFGFPIIDQIDLVPTLASVLGFPIPKNNLGKVIVDLYRGDKDSSILRALQLNAYQLGQLLSKSIPEPSKNTEEYSVVFGDNSRNEQGYARAVALHKQALDDIKNEQATETALNAYLEQLLAALLSLSQLPLLRLAAAWTQITPLVCPTLKWHLLALSLMLPVVLAVRALTRVGQSKRLVDLSGSAGIIQTMCKVVLGEWSDVPRMYKTILELGVLQQLDQVELGKLIYNYGGATLLMLNAVIYVSKRATLLNVGKPNDDRVGSFLHILLYTSTPILLLISRSQNAFLFSVYAVQFYLLEQWQRSSMPVPVPPWLLGAIVTLFSQAAFFCTGHSNSIASVDLSSSYIGVDGYDPLVIGLLTFCSNWAGSLWWVLAGWVLVTEERDADVDADAELRWWNYSVTLSAVSGSFLVALSLSVTLLREHLFIWTVFSPKYLYQVAWTCLFHWFVHMFVGSIVVRIWFPWSQRQHSEEIDESNDADNNNGDPSDIDIDHGNDNDDDNDNGSHGNYSEPEELEEFDELNDINEL</sequence>
<feature type="region of interest" description="Disordered" evidence="13">
    <location>
        <begin position="715"/>
        <end position="770"/>
    </location>
</feature>
<keyword evidence="6 12" id="KW-0808">Transferase</keyword>
<dbReference type="InterPro" id="IPR017850">
    <property type="entry name" value="Alkaline_phosphatase_core_sf"/>
</dbReference>
<evidence type="ECO:0000256" key="3">
    <source>
        <dbReference type="ARBA" id="ARBA00005315"/>
    </source>
</evidence>
<evidence type="ECO:0000256" key="2">
    <source>
        <dbReference type="ARBA" id="ARBA00004687"/>
    </source>
</evidence>
<comment type="pathway">
    <text evidence="2 12">Glycolipid biosynthesis; glycosylphosphatidylinositol-anchor biosynthesis.</text>
</comment>
<evidence type="ECO:0000256" key="6">
    <source>
        <dbReference type="ARBA" id="ARBA00022679"/>
    </source>
</evidence>
<dbReference type="InterPro" id="IPR039527">
    <property type="entry name" value="PIGG/GPI7"/>
</dbReference>
<dbReference type="InterPro" id="IPR002591">
    <property type="entry name" value="Phosphodiest/P_Trfase"/>
</dbReference>
<feature type="transmembrane region" description="Helical" evidence="12">
    <location>
        <begin position="395"/>
        <end position="413"/>
    </location>
</feature>
<feature type="domain" description="GPI ethanolamine phosphate transferase 2 C-terminal" evidence="14">
    <location>
        <begin position="460"/>
        <end position="702"/>
    </location>
</feature>
<evidence type="ECO:0000256" key="13">
    <source>
        <dbReference type="SAM" id="MobiDB-lite"/>
    </source>
</evidence>
<evidence type="ECO:0000256" key="9">
    <source>
        <dbReference type="ARBA" id="ARBA00022989"/>
    </source>
</evidence>
<name>A0ABR3AXU3_PHYBL</name>
<comment type="caution">
    <text evidence="12">Lacks conserved residue(s) required for the propagation of feature annotation.</text>
</comment>
<keyword evidence="16" id="KW-1185">Reference proteome</keyword>
<feature type="non-terminal residue" evidence="15">
    <location>
        <position position="1"/>
    </location>
</feature>
<dbReference type="CDD" id="cd16024">
    <property type="entry name" value="GPI_EPT_2"/>
    <property type="match status" value="1"/>
</dbReference>
<evidence type="ECO:0000256" key="10">
    <source>
        <dbReference type="ARBA" id="ARBA00023136"/>
    </source>
</evidence>
<dbReference type="InterPro" id="IPR045687">
    <property type="entry name" value="PIGG/GPI7_C"/>
</dbReference>
<dbReference type="Pfam" id="PF01663">
    <property type="entry name" value="Phosphodiest"/>
    <property type="match status" value="1"/>
</dbReference>
<feature type="transmembrane region" description="Helical" evidence="12">
    <location>
        <begin position="682"/>
        <end position="705"/>
    </location>
</feature>
<feature type="transmembrane region" description="Helical" evidence="12">
    <location>
        <begin position="508"/>
        <end position="537"/>
    </location>
</feature>
<dbReference type="PANTHER" id="PTHR23072">
    <property type="entry name" value="PHOSPHATIDYLINOSITOL GLYCAN-RELATED"/>
    <property type="match status" value="1"/>
</dbReference>
<dbReference type="Gene3D" id="3.40.720.10">
    <property type="entry name" value="Alkaline Phosphatase, subunit A"/>
    <property type="match status" value="1"/>
</dbReference>
<keyword evidence="7 12" id="KW-0812">Transmembrane</keyword>
<proteinExistence type="inferred from homology"/>
<evidence type="ECO:0000256" key="12">
    <source>
        <dbReference type="RuleBase" id="RU367106"/>
    </source>
</evidence>
<evidence type="ECO:0000256" key="8">
    <source>
        <dbReference type="ARBA" id="ARBA00022824"/>
    </source>
</evidence>
<evidence type="ECO:0000256" key="1">
    <source>
        <dbReference type="ARBA" id="ARBA00004477"/>
    </source>
</evidence>
<keyword evidence="11" id="KW-0325">Glycoprotein</keyword>
<keyword evidence="8 12" id="KW-0256">Endoplasmic reticulum</keyword>
<feature type="transmembrane region" description="Helical" evidence="12">
    <location>
        <begin position="598"/>
        <end position="623"/>
    </location>
</feature>
<protein>
    <recommendedName>
        <fullName evidence="4 12">GPI ethanolamine phosphate transferase 2</fullName>
    </recommendedName>
</protein>
<dbReference type="PANTHER" id="PTHR23072:SF0">
    <property type="entry name" value="GPI ETHANOLAMINE PHOSPHATE TRANSFERASE 2"/>
    <property type="match status" value="1"/>
</dbReference>
<feature type="transmembrane region" description="Helical" evidence="12">
    <location>
        <begin position="644"/>
        <end position="662"/>
    </location>
</feature>
<evidence type="ECO:0000259" key="14">
    <source>
        <dbReference type="Pfam" id="PF19316"/>
    </source>
</evidence>
<reference evidence="15 16" key="1">
    <citation type="submission" date="2024-04" db="EMBL/GenBank/DDBJ databases">
        <title>Symmetric and asymmetric DNA N6-adenine methylation regulates different biological responses in Mucorales.</title>
        <authorList>
            <consortium name="Lawrence Berkeley National Laboratory"/>
            <person name="Lax C."/>
            <person name="Mondo S.J."/>
            <person name="Osorio-Concepcion M."/>
            <person name="Muszewska A."/>
            <person name="Corrochano-Luque M."/>
            <person name="Gutierrez G."/>
            <person name="Riley R."/>
            <person name="Lipzen A."/>
            <person name="Guo J."/>
            <person name="Hundley H."/>
            <person name="Amirebrahimi M."/>
            <person name="Ng V."/>
            <person name="Lorenzo-Gutierrez D."/>
            <person name="Binder U."/>
            <person name="Yang J."/>
            <person name="Song Y."/>
            <person name="Canovas D."/>
            <person name="Navarro E."/>
            <person name="Freitag M."/>
            <person name="Gabaldon T."/>
            <person name="Grigoriev I.V."/>
            <person name="Corrochano L.M."/>
            <person name="Nicolas F.E."/>
            <person name="Garre V."/>
        </authorList>
    </citation>
    <scope>NUCLEOTIDE SEQUENCE [LARGE SCALE GENOMIC DNA]</scope>
    <source>
        <strain evidence="15 16">L51</strain>
    </source>
</reference>
<feature type="compositionally biased region" description="Acidic residues" evidence="13">
    <location>
        <begin position="754"/>
        <end position="770"/>
    </location>
</feature>
<comment type="subcellular location">
    <subcellularLocation>
        <location evidence="1 12">Endoplasmic reticulum membrane</location>
        <topology evidence="1 12">Multi-pass membrane protein</topology>
    </subcellularLocation>
</comment>
<evidence type="ECO:0000256" key="7">
    <source>
        <dbReference type="ARBA" id="ARBA00022692"/>
    </source>
</evidence>
<dbReference type="InterPro" id="IPR037674">
    <property type="entry name" value="PIG-G_N"/>
</dbReference>
<dbReference type="SUPFAM" id="SSF53649">
    <property type="entry name" value="Alkaline phosphatase-like"/>
    <property type="match status" value="1"/>
</dbReference>
<evidence type="ECO:0000256" key="5">
    <source>
        <dbReference type="ARBA" id="ARBA00022502"/>
    </source>
</evidence>
<dbReference type="Pfam" id="PF19316">
    <property type="entry name" value="PIGO_PIGG"/>
    <property type="match status" value="1"/>
</dbReference>
<evidence type="ECO:0000256" key="4">
    <source>
        <dbReference type="ARBA" id="ARBA00020830"/>
    </source>
</evidence>